<dbReference type="EMBL" id="GBXM01083996">
    <property type="protein sequence ID" value="JAH24581.1"/>
    <property type="molecule type" value="Transcribed_RNA"/>
</dbReference>
<reference evidence="1" key="1">
    <citation type="submission" date="2014-11" db="EMBL/GenBank/DDBJ databases">
        <authorList>
            <person name="Amaro Gonzalez C."/>
        </authorList>
    </citation>
    <scope>NUCLEOTIDE SEQUENCE</scope>
</reference>
<dbReference type="AlphaFoldDB" id="A0A0E9R5Z3"/>
<evidence type="ECO:0000313" key="1">
    <source>
        <dbReference type="EMBL" id="JAH24581.1"/>
    </source>
</evidence>
<reference evidence="1" key="2">
    <citation type="journal article" date="2015" name="Fish Shellfish Immunol.">
        <title>Early steps in the European eel (Anguilla anguilla)-Vibrio vulnificus interaction in the gills: Role of the RtxA13 toxin.</title>
        <authorList>
            <person name="Callol A."/>
            <person name="Pajuelo D."/>
            <person name="Ebbesson L."/>
            <person name="Teles M."/>
            <person name="MacKenzie S."/>
            <person name="Amaro C."/>
        </authorList>
    </citation>
    <scope>NUCLEOTIDE SEQUENCE</scope>
</reference>
<name>A0A0E9R5Z3_ANGAN</name>
<accession>A0A0E9R5Z3</accession>
<proteinExistence type="predicted"/>
<sequence length="78" mass="8854">MKVYRVKHRKFVSAQRCLYPSAKVSVSPLAFKDTANTFVSYKCPCSFFIALSKMSANCVMAMSVHCKKTFYEIAITEL</sequence>
<organism evidence="1">
    <name type="scientific">Anguilla anguilla</name>
    <name type="common">European freshwater eel</name>
    <name type="synonym">Muraena anguilla</name>
    <dbReference type="NCBI Taxonomy" id="7936"/>
    <lineage>
        <taxon>Eukaryota</taxon>
        <taxon>Metazoa</taxon>
        <taxon>Chordata</taxon>
        <taxon>Craniata</taxon>
        <taxon>Vertebrata</taxon>
        <taxon>Euteleostomi</taxon>
        <taxon>Actinopterygii</taxon>
        <taxon>Neopterygii</taxon>
        <taxon>Teleostei</taxon>
        <taxon>Anguilliformes</taxon>
        <taxon>Anguillidae</taxon>
        <taxon>Anguilla</taxon>
    </lineage>
</organism>
<protein>
    <submittedName>
        <fullName evidence="1">Uncharacterized protein</fullName>
    </submittedName>
</protein>